<evidence type="ECO:0000313" key="2">
    <source>
        <dbReference type="Proteomes" id="UP000544222"/>
    </source>
</evidence>
<reference evidence="1 2" key="1">
    <citation type="submission" date="2020-08" db="EMBL/GenBank/DDBJ databases">
        <title>Genomic Encyclopedia of Type Strains, Phase IV (KMG-IV): sequencing the most valuable type-strain genomes for metagenomic binning, comparative biology and taxonomic classification.</title>
        <authorList>
            <person name="Goeker M."/>
        </authorList>
    </citation>
    <scope>NUCLEOTIDE SEQUENCE [LARGE SCALE GENOMIC DNA]</scope>
    <source>
        <strain evidence="1 2">DSM 27471</strain>
    </source>
</reference>
<evidence type="ECO:0000313" key="1">
    <source>
        <dbReference type="EMBL" id="MBB3187785.1"/>
    </source>
</evidence>
<dbReference type="AlphaFoldDB" id="A0A7W5DS45"/>
<comment type="caution">
    <text evidence="1">The sequence shown here is derived from an EMBL/GenBank/DDBJ whole genome shotgun (WGS) entry which is preliminary data.</text>
</comment>
<protein>
    <submittedName>
        <fullName evidence="1">Uncharacterized protein</fullName>
    </submittedName>
</protein>
<proteinExistence type="predicted"/>
<name>A0A7W5DS45_9PORP</name>
<sequence>MILQYHHKQLWSRYGKTTFFLERQHEEGFELAIFAKYNSACSMDGFLSSNLL</sequence>
<gene>
    <name evidence="1" type="ORF">FHX64_001983</name>
</gene>
<keyword evidence="2" id="KW-1185">Reference proteome</keyword>
<dbReference type="EMBL" id="JACHYB010000002">
    <property type="protein sequence ID" value="MBB3187785.1"/>
    <property type="molecule type" value="Genomic_DNA"/>
</dbReference>
<organism evidence="1 2">
    <name type="scientific">Microbacter margulisiae</name>
    <dbReference type="NCBI Taxonomy" id="1350067"/>
    <lineage>
        <taxon>Bacteria</taxon>
        <taxon>Pseudomonadati</taxon>
        <taxon>Bacteroidota</taxon>
        <taxon>Bacteroidia</taxon>
        <taxon>Bacteroidales</taxon>
        <taxon>Porphyromonadaceae</taxon>
        <taxon>Microbacter</taxon>
    </lineage>
</organism>
<accession>A0A7W5DS45</accession>
<dbReference type="Proteomes" id="UP000544222">
    <property type="component" value="Unassembled WGS sequence"/>
</dbReference>